<gene>
    <name evidence="3" type="ORF">C7S10_03220</name>
</gene>
<proteinExistence type="predicted"/>
<dbReference type="EMBL" id="PYXZ01000001">
    <property type="protein sequence ID" value="PUA82744.1"/>
    <property type="molecule type" value="Genomic_DNA"/>
</dbReference>
<organism evidence="3 4">
    <name type="scientific">Nocardioides currus</name>
    <dbReference type="NCBI Taxonomy" id="2133958"/>
    <lineage>
        <taxon>Bacteria</taxon>
        <taxon>Bacillati</taxon>
        <taxon>Actinomycetota</taxon>
        <taxon>Actinomycetes</taxon>
        <taxon>Propionibacteriales</taxon>
        <taxon>Nocardioidaceae</taxon>
        <taxon>Nocardioides</taxon>
    </lineage>
</organism>
<keyword evidence="2" id="KW-0472">Membrane</keyword>
<protein>
    <recommendedName>
        <fullName evidence="5">Multidomain membrane protein</fullName>
    </recommendedName>
</protein>
<feature type="compositionally biased region" description="Basic and acidic residues" evidence="1">
    <location>
        <begin position="149"/>
        <end position="159"/>
    </location>
</feature>
<name>A0A2R7Z2E1_9ACTN</name>
<keyword evidence="2" id="KW-0812">Transmembrane</keyword>
<feature type="region of interest" description="Disordered" evidence="1">
    <location>
        <begin position="1"/>
        <end position="20"/>
    </location>
</feature>
<dbReference type="AlphaFoldDB" id="A0A2R7Z2E1"/>
<keyword evidence="2" id="KW-1133">Transmembrane helix</keyword>
<feature type="transmembrane region" description="Helical" evidence="2">
    <location>
        <begin position="49"/>
        <end position="68"/>
    </location>
</feature>
<reference evidence="3 4" key="1">
    <citation type="submission" date="2018-03" db="EMBL/GenBank/DDBJ databases">
        <authorList>
            <person name="Keele B.F."/>
        </authorList>
    </citation>
    <scope>NUCLEOTIDE SEQUENCE [LARGE SCALE GENOMIC DNA]</scope>
    <source>
        <strain evidence="3 4">IB-3</strain>
    </source>
</reference>
<keyword evidence="4" id="KW-1185">Reference proteome</keyword>
<evidence type="ECO:0000313" key="3">
    <source>
        <dbReference type="EMBL" id="PUA82744.1"/>
    </source>
</evidence>
<comment type="caution">
    <text evidence="3">The sequence shown here is derived from an EMBL/GenBank/DDBJ whole genome shotgun (WGS) entry which is preliminary data.</text>
</comment>
<evidence type="ECO:0000256" key="2">
    <source>
        <dbReference type="SAM" id="Phobius"/>
    </source>
</evidence>
<feature type="transmembrane region" description="Helical" evidence="2">
    <location>
        <begin position="25"/>
        <end position="43"/>
    </location>
</feature>
<accession>A0A2R7Z2E1</accession>
<dbReference type="Proteomes" id="UP000244867">
    <property type="component" value="Unassembled WGS sequence"/>
</dbReference>
<evidence type="ECO:0000256" key="1">
    <source>
        <dbReference type="SAM" id="MobiDB-lite"/>
    </source>
</evidence>
<sequence length="212" mass="22615">MSSHQPQQSQSSRTTARRRQRSTRLSVAVALLVLSAVLVVGAVASGSTLLITVAAVLGVVLGAAATKITHSELADARVEAARDRAAQAQAYATLTDRRTAENMAFALDMRRKINAREEVISSLEVALADAQRQVAEQTRKVNAEARRAELAEREGREQADAVAGLERSLSSSEDRAAEAIVLVSELEAELDVLKAELASWQAAATRKRASSA</sequence>
<dbReference type="RefSeq" id="WP_108342929.1">
    <property type="nucleotide sequence ID" value="NZ_PYXZ01000001.1"/>
</dbReference>
<dbReference type="OrthoDB" id="3790246at2"/>
<evidence type="ECO:0008006" key="5">
    <source>
        <dbReference type="Google" id="ProtNLM"/>
    </source>
</evidence>
<evidence type="ECO:0000313" key="4">
    <source>
        <dbReference type="Proteomes" id="UP000244867"/>
    </source>
</evidence>
<feature type="region of interest" description="Disordered" evidence="1">
    <location>
        <begin position="149"/>
        <end position="174"/>
    </location>
</feature>
<feature type="compositionally biased region" description="Low complexity" evidence="1">
    <location>
        <begin position="1"/>
        <end position="14"/>
    </location>
</feature>